<keyword evidence="3" id="KW-1185">Reference proteome</keyword>
<dbReference type="PANTHER" id="PTHR43194">
    <property type="entry name" value="HYDROLASE ALPHA/BETA FOLD FAMILY"/>
    <property type="match status" value="1"/>
</dbReference>
<dbReference type="Pfam" id="PF12697">
    <property type="entry name" value="Abhydrolase_6"/>
    <property type="match status" value="1"/>
</dbReference>
<proteinExistence type="predicted"/>
<dbReference type="InterPro" id="IPR000073">
    <property type="entry name" value="AB_hydrolase_1"/>
</dbReference>
<organism evidence="2 3">
    <name type="scientific">Shimia abyssi</name>
    <dbReference type="NCBI Taxonomy" id="1662395"/>
    <lineage>
        <taxon>Bacteria</taxon>
        <taxon>Pseudomonadati</taxon>
        <taxon>Pseudomonadota</taxon>
        <taxon>Alphaproteobacteria</taxon>
        <taxon>Rhodobacterales</taxon>
        <taxon>Roseobacteraceae</taxon>
    </lineage>
</organism>
<dbReference type="AlphaFoldDB" id="A0A2P8F2X9"/>
<evidence type="ECO:0000313" key="2">
    <source>
        <dbReference type="EMBL" id="PSL16075.1"/>
    </source>
</evidence>
<accession>A0A2P8F2X9</accession>
<sequence>MKLPLVFLPGMMCDARLFAPQFAAFSGNRTVISACISGHDSIEELAANVLGSLPDRFALAGLSMGGIVAMEMARQAPCRIAGLALMDTNPLAETEAVKTRRIAQIEAVKAGSLEQVMRDEMKPNYLADGANQGTILDVCMAMATDLGERVFVNQSVALRNRIDQSETLRNFRNPSIALCGEYDTLCPFPRHEMICDLLPNAELEIIRNAGHLPTLEQPAATNAALSRWLERI</sequence>
<dbReference type="SUPFAM" id="SSF53474">
    <property type="entry name" value="alpha/beta-Hydrolases"/>
    <property type="match status" value="1"/>
</dbReference>
<feature type="domain" description="AB hydrolase-1" evidence="1">
    <location>
        <begin position="5"/>
        <end position="224"/>
    </location>
</feature>
<protein>
    <submittedName>
        <fullName evidence="2">Pimeloyl-ACP methyl ester carboxylesterase</fullName>
    </submittedName>
</protein>
<dbReference type="InterPro" id="IPR029058">
    <property type="entry name" value="AB_hydrolase_fold"/>
</dbReference>
<reference evidence="2 3" key="1">
    <citation type="submission" date="2018-03" db="EMBL/GenBank/DDBJ databases">
        <title>Genomic Encyclopedia of Archaeal and Bacterial Type Strains, Phase II (KMG-II): from individual species to whole genera.</title>
        <authorList>
            <person name="Goeker M."/>
        </authorList>
    </citation>
    <scope>NUCLEOTIDE SEQUENCE [LARGE SCALE GENOMIC DNA]</scope>
    <source>
        <strain evidence="2 3">DSM 100673</strain>
    </source>
</reference>
<name>A0A2P8F2X9_9RHOB</name>
<dbReference type="Proteomes" id="UP000240418">
    <property type="component" value="Unassembled WGS sequence"/>
</dbReference>
<dbReference type="EMBL" id="PYGJ01000023">
    <property type="protein sequence ID" value="PSL16075.1"/>
    <property type="molecule type" value="Genomic_DNA"/>
</dbReference>
<gene>
    <name evidence="2" type="ORF">CLV88_12342</name>
</gene>
<dbReference type="InterPro" id="IPR050228">
    <property type="entry name" value="Carboxylesterase_BioH"/>
</dbReference>
<dbReference type="PANTHER" id="PTHR43194:SF5">
    <property type="entry name" value="PIMELOYL-[ACYL-CARRIER PROTEIN] METHYL ESTER ESTERASE"/>
    <property type="match status" value="1"/>
</dbReference>
<evidence type="ECO:0000313" key="3">
    <source>
        <dbReference type="Proteomes" id="UP000240418"/>
    </source>
</evidence>
<dbReference type="Gene3D" id="3.40.50.1820">
    <property type="entry name" value="alpha/beta hydrolase"/>
    <property type="match status" value="1"/>
</dbReference>
<dbReference type="RefSeq" id="WP_106610449.1">
    <property type="nucleotide sequence ID" value="NZ_PYGJ01000023.1"/>
</dbReference>
<comment type="caution">
    <text evidence="2">The sequence shown here is derived from an EMBL/GenBank/DDBJ whole genome shotgun (WGS) entry which is preliminary data.</text>
</comment>
<evidence type="ECO:0000259" key="1">
    <source>
        <dbReference type="Pfam" id="PF12697"/>
    </source>
</evidence>
<dbReference type="OrthoDB" id="5491135at2"/>